<dbReference type="Proteomes" id="UP001231189">
    <property type="component" value="Unassembled WGS sequence"/>
</dbReference>
<evidence type="ECO:0000259" key="1">
    <source>
        <dbReference type="PROSITE" id="PS50181"/>
    </source>
</evidence>
<dbReference type="InterPro" id="IPR001810">
    <property type="entry name" value="F-box_dom"/>
</dbReference>
<dbReference type="InterPro" id="IPR013187">
    <property type="entry name" value="F-box-assoc_dom_typ3"/>
</dbReference>
<comment type="caution">
    <text evidence="2">The sequence shown here is derived from an EMBL/GenBank/DDBJ whole genome shotgun (WGS) entry which is preliminary data.</text>
</comment>
<dbReference type="Pfam" id="PF08268">
    <property type="entry name" value="FBA_3"/>
    <property type="match status" value="1"/>
</dbReference>
<accession>A0AAD8RTZ2</accession>
<protein>
    <recommendedName>
        <fullName evidence="1">F-box domain-containing protein</fullName>
    </recommendedName>
</protein>
<dbReference type="InterPro" id="IPR036047">
    <property type="entry name" value="F-box-like_dom_sf"/>
</dbReference>
<name>A0AAD8RTZ2_LOLMU</name>
<dbReference type="PANTHER" id="PTHR31111:SF133">
    <property type="entry name" value="OS07G0196600 PROTEIN"/>
    <property type="match status" value="1"/>
</dbReference>
<sequence length="299" mass="33153">MASVVQTERLHTNGDSSSAPIVDDGFLPTDVLRDILLRLPAKPLCRLRAVCRSWRSLLSDSWFAAAHEARQQPLVAVYKWKPFDLEDYVVKPQDIQILDTSGHLGATSASACSTQPPAAFPSCPTSPSSIMSHTSYYTTYAVGRDISTGETKVLAITREEAYRVRARTFCSVLTLGDADGWRETGYPPTTAVHASSGITALVKGVFYFLVVQEIAAYDFGKEKWRPDLLHLPLPIEGQHFLAELSDTLVASYHRSDTSMDLWFLTDSDKVIWSKQYTINMPPYLPSAPCGRWMMAGLLS</sequence>
<dbReference type="EMBL" id="JAUUTY010000005">
    <property type="protein sequence ID" value="KAK1631625.1"/>
    <property type="molecule type" value="Genomic_DNA"/>
</dbReference>
<gene>
    <name evidence="2" type="ORF">QYE76_005940</name>
</gene>
<evidence type="ECO:0000313" key="2">
    <source>
        <dbReference type="EMBL" id="KAK1631625.1"/>
    </source>
</evidence>
<evidence type="ECO:0000313" key="3">
    <source>
        <dbReference type="Proteomes" id="UP001231189"/>
    </source>
</evidence>
<dbReference type="NCBIfam" id="TIGR01640">
    <property type="entry name" value="F_box_assoc_1"/>
    <property type="match status" value="1"/>
</dbReference>
<dbReference type="CDD" id="cd22157">
    <property type="entry name" value="F-box_AtFBW1-like"/>
    <property type="match status" value="1"/>
</dbReference>
<dbReference type="Pfam" id="PF00646">
    <property type="entry name" value="F-box"/>
    <property type="match status" value="1"/>
</dbReference>
<dbReference type="SUPFAM" id="SSF81383">
    <property type="entry name" value="F-box domain"/>
    <property type="match status" value="1"/>
</dbReference>
<dbReference type="PROSITE" id="PS50181">
    <property type="entry name" value="FBOX"/>
    <property type="match status" value="1"/>
</dbReference>
<dbReference type="Gene3D" id="1.20.1280.50">
    <property type="match status" value="1"/>
</dbReference>
<keyword evidence="3" id="KW-1185">Reference proteome</keyword>
<proteinExistence type="predicted"/>
<reference evidence="2" key="1">
    <citation type="submission" date="2023-07" db="EMBL/GenBank/DDBJ databases">
        <title>A chromosome-level genome assembly of Lolium multiflorum.</title>
        <authorList>
            <person name="Chen Y."/>
            <person name="Copetti D."/>
            <person name="Kolliker R."/>
            <person name="Studer B."/>
        </authorList>
    </citation>
    <scope>NUCLEOTIDE SEQUENCE</scope>
    <source>
        <strain evidence="2">02402/16</strain>
        <tissue evidence="2">Leaf</tissue>
    </source>
</reference>
<dbReference type="SMART" id="SM00256">
    <property type="entry name" value="FBOX"/>
    <property type="match status" value="1"/>
</dbReference>
<dbReference type="InterPro" id="IPR017451">
    <property type="entry name" value="F-box-assoc_interact_dom"/>
</dbReference>
<dbReference type="PANTHER" id="PTHR31111">
    <property type="entry name" value="BNAA05G37150D PROTEIN-RELATED"/>
    <property type="match status" value="1"/>
</dbReference>
<dbReference type="AlphaFoldDB" id="A0AAD8RTZ2"/>
<organism evidence="2 3">
    <name type="scientific">Lolium multiflorum</name>
    <name type="common">Italian ryegrass</name>
    <name type="synonym">Lolium perenne subsp. multiflorum</name>
    <dbReference type="NCBI Taxonomy" id="4521"/>
    <lineage>
        <taxon>Eukaryota</taxon>
        <taxon>Viridiplantae</taxon>
        <taxon>Streptophyta</taxon>
        <taxon>Embryophyta</taxon>
        <taxon>Tracheophyta</taxon>
        <taxon>Spermatophyta</taxon>
        <taxon>Magnoliopsida</taxon>
        <taxon>Liliopsida</taxon>
        <taxon>Poales</taxon>
        <taxon>Poaceae</taxon>
        <taxon>BOP clade</taxon>
        <taxon>Pooideae</taxon>
        <taxon>Poodae</taxon>
        <taxon>Poeae</taxon>
        <taxon>Poeae Chloroplast Group 2 (Poeae type)</taxon>
        <taxon>Loliodinae</taxon>
        <taxon>Loliinae</taxon>
        <taxon>Lolium</taxon>
    </lineage>
</organism>
<feature type="domain" description="F-box" evidence="1">
    <location>
        <begin position="21"/>
        <end position="65"/>
    </location>
</feature>